<reference evidence="1 2" key="1">
    <citation type="submission" date="2020-08" db="EMBL/GenBank/DDBJ databases">
        <title>Genome sequencing of Purple Non-Sulfur Bacteria from various extreme environments.</title>
        <authorList>
            <person name="Mayer M."/>
        </authorList>
    </citation>
    <scope>NUCLEOTIDE SEQUENCE [LARGE SCALE GENOMIC DNA]</scope>
    <source>
        <strain evidence="1 2">JA135</strain>
    </source>
</reference>
<organism evidence="1 2">
    <name type="scientific">Roseospira goensis</name>
    <dbReference type="NCBI Taxonomy" id="391922"/>
    <lineage>
        <taxon>Bacteria</taxon>
        <taxon>Pseudomonadati</taxon>
        <taxon>Pseudomonadota</taxon>
        <taxon>Alphaproteobacteria</taxon>
        <taxon>Rhodospirillales</taxon>
        <taxon>Rhodospirillaceae</taxon>
        <taxon>Roseospira</taxon>
    </lineage>
</organism>
<dbReference type="Proteomes" id="UP000555728">
    <property type="component" value="Unassembled WGS sequence"/>
</dbReference>
<accession>A0A7W6S410</accession>
<evidence type="ECO:0000313" key="2">
    <source>
        <dbReference type="Proteomes" id="UP000555728"/>
    </source>
</evidence>
<name>A0A7W6S410_9PROT</name>
<keyword evidence="2" id="KW-1185">Reference proteome</keyword>
<sequence length="73" mass="7798">MARSHIAYAHIPGQGPASQCSLCAHWHPIPGDVGWGRCAEAARMAHLALSQVQPAATDTPACRYWTGREDTAS</sequence>
<evidence type="ECO:0000313" key="1">
    <source>
        <dbReference type="EMBL" id="MBB4287724.1"/>
    </source>
</evidence>
<proteinExistence type="predicted"/>
<dbReference type="AlphaFoldDB" id="A0A7W6S410"/>
<dbReference type="RefSeq" id="WP_184437758.1">
    <property type="nucleotide sequence ID" value="NZ_JACIGI010000049.1"/>
</dbReference>
<comment type="caution">
    <text evidence="1">The sequence shown here is derived from an EMBL/GenBank/DDBJ whole genome shotgun (WGS) entry which is preliminary data.</text>
</comment>
<protein>
    <submittedName>
        <fullName evidence="1">Uncharacterized protein</fullName>
    </submittedName>
</protein>
<gene>
    <name evidence="1" type="ORF">GGD88_003481</name>
</gene>
<dbReference type="EMBL" id="JACIGI010000049">
    <property type="protein sequence ID" value="MBB4287724.1"/>
    <property type="molecule type" value="Genomic_DNA"/>
</dbReference>